<dbReference type="InterPro" id="IPR005039">
    <property type="entry name" value="Ant_C"/>
</dbReference>
<dbReference type="AlphaFoldDB" id="A0A4P9C7V4"/>
<dbReference type="GO" id="GO:0003677">
    <property type="term" value="F:DNA binding"/>
    <property type="evidence" value="ECO:0007669"/>
    <property type="project" value="InterPro"/>
</dbReference>
<dbReference type="Pfam" id="PF10543">
    <property type="entry name" value="ORF6N"/>
    <property type="match status" value="1"/>
</dbReference>
<dbReference type="Proteomes" id="UP000218387">
    <property type="component" value="Chromosome"/>
</dbReference>
<gene>
    <name evidence="3" type="ORF">CPZ25_009475</name>
</gene>
<dbReference type="RefSeq" id="WP_096920299.1">
    <property type="nucleotide sequence ID" value="NZ_CP029487.1"/>
</dbReference>
<organism evidence="3 4">
    <name type="scientific">Eubacterium maltosivorans</name>
    <dbReference type="NCBI Taxonomy" id="2041044"/>
    <lineage>
        <taxon>Bacteria</taxon>
        <taxon>Bacillati</taxon>
        <taxon>Bacillota</taxon>
        <taxon>Clostridia</taxon>
        <taxon>Eubacteriales</taxon>
        <taxon>Eubacteriaceae</taxon>
        <taxon>Eubacterium</taxon>
    </lineage>
</organism>
<reference evidence="3 4" key="1">
    <citation type="submission" date="2018-05" db="EMBL/GenBank/DDBJ databases">
        <title>Genome comparison of Eubacterium sp.</title>
        <authorList>
            <person name="Feng Y."/>
            <person name="Sanchez-Andrea I."/>
            <person name="Stams A.J.M."/>
            <person name="De Vos W.M."/>
        </authorList>
    </citation>
    <scope>NUCLEOTIDE SEQUENCE [LARGE SCALE GENOMIC DNA]</scope>
    <source>
        <strain evidence="3 4">YI</strain>
    </source>
</reference>
<protein>
    <submittedName>
        <fullName evidence="3">Phage antirepressor protein</fullName>
    </submittedName>
</protein>
<evidence type="ECO:0000313" key="3">
    <source>
        <dbReference type="EMBL" id="QCT71547.1"/>
    </source>
</evidence>
<dbReference type="InterPro" id="IPR018873">
    <property type="entry name" value="KilA-N_DNA-bd_domain"/>
</dbReference>
<evidence type="ECO:0000313" key="4">
    <source>
        <dbReference type="Proteomes" id="UP000218387"/>
    </source>
</evidence>
<keyword evidence="4" id="KW-1185">Reference proteome</keyword>
<feature type="domain" description="KilA-N DNA-binding" evidence="2">
    <location>
        <begin position="14"/>
        <end position="91"/>
    </location>
</feature>
<accession>A0A4P9C7V4</accession>
<dbReference type="KEGG" id="emt:CPZ25_009475"/>
<name>A0A4P9C7V4_EUBML</name>
<feature type="domain" description="Antirepressor protein C-terminal" evidence="1">
    <location>
        <begin position="147"/>
        <end position="250"/>
    </location>
</feature>
<evidence type="ECO:0000259" key="2">
    <source>
        <dbReference type="Pfam" id="PF10543"/>
    </source>
</evidence>
<dbReference type="Pfam" id="PF03374">
    <property type="entry name" value="ANT"/>
    <property type="match status" value="1"/>
</dbReference>
<dbReference type="EMBL" id="CP029487">
    <property type="protein sequence ID" value="QCT71547.1"/>
    <property type="molecule type" value="Genomic_DNA"/>
</dbReference>
<proteinExistence type="predicted"/>
<evidence type="ECO:0000259" key="1">
    <source>
        <dbReference type="Pfam" id="PF03374"/>
    </source>
</evidence>
<sequence>MNHLTMTINDEQIQIKEYQGTRVVTLADIDRVHKRPPGTARKRFNFHREHFTEGLDYFVLNTDEARKHFNTMAPNGLILVTEYGYLMLVKSFTDALAWEVQRSLVNHYFRAKEQQQELPTGENLLAMAVLEAQKLLEAKDQTIQHQEAQIKELAPKADYTDTILASKDLVNMTQIAKDYGMGAKTMNLLLKDLGIQTYNGNQWVLTYKYQNKGYAASATASYYHQDGTIGSRMHTKWTQKGRQFLYEVLKQRGILPIIEQEHLYKRAE</sequence>